<keyword evidence="2" id="KW-0227">DNA damage</keyword>
<dbReference type="InterPro" id="IPR022880">
    <property type="entry name" value="DNApol_IV"/>
</dbReference>
<feature type="domain" description="UmuC" evidence="3">
    <location>
        <begin position="10"/>
        <end position="195"/>
    </location>
</feature>
<keyword evidence="2" id="KW-0239">DNA-directed DNA polymerase</keyword>
<proteinExistence type="inferred from homology"/>
<dbReference type="Gene3D" id="3.30.1490.100">
    <property type="entry name" value="DNA polymerase, Y-family, little finger domain"/>
    <property type="match status" value="1"/>
</dbReference>
<dbReference type="InterPro" id="IPR001126">
    <property type="entry name" value="UmuC"/>
</dbReference>
<gene>
    <name evidence="2" type="primary">dinB</name>
    <name evidence="4" type="ORF">U9M73_08685</name>
</gene>
<feature type="binding site" evidence="2">
    <location>
        <position position="14"/>
    </location>
    <ligand>
        <name>Mg(2+)</name>
        <dbReference type="ChEBI" id="CHEBI:18420"/>
    </ligand>
</feature>
<feature type="binding site" evidence="2">
    <location>
        <position position="110"/>
    </location>
    <ligand>
        <name>Mg(2+)</name>
        <dbReference type="ChEBI" id="CHEBI:18420"/>
    </ligand>
</feature>
<dbReference type="Gene3D" id="3.40.1170.60">
    <property type="match status" value="1"/>
</dbReference>
<evidence type="ECO:0000256" key="2">
    <source>
        <dbReference type="HAMAP-Rule" id="MF_01113"/>
    </source>
</evidence>
<feature type="site" description="Substrate discrimination" evidence="2">
    <location>
        <position position="19"/>
    </location>
</feature>
<sequence>MKSDNKSRVIMLADCQSFYASVEKAAHPEYADKPVVVAGDPARRSGIILAACPLAKQYGITTAERLGEALAKCPDLVVIRPRMEEYIRVSLQITEIYQSYTDLVEPYSIDEQYLDVTGSLQLFGGPDKIARSIQDKVMKETGVRVRIGISENKVLSKMACDNFAKRNASGIFHLPVKDLQEVLWPLPIHQMFMVGSRMRRHLMKMGIYTIGQLAQTPLTKLRAKWGVNGEVLWLIANGKDHSPVTPSTHDLQKAIGHQMTLPYDYWEFDDIMVPLLELSELVCQRARMKGYMGWVVSVGCQGADFDHPSGFYRQMKLPDPTNLTDEVFHAAKKLFKRHWDGLPIRKIGVTLSQLVSDQEYQLTLFNNREVKLALERTTDRIKEKYGSTAIMRASSLKASGQARDRAQKIGGHYK</sequence>
<comment type="subcellular location">
    <subcellularLocation>
        <location evidence="2">Cytoplasm</location>
    </subcellularLocation>
</comment>
<dbReference type="InterPro" id="IPR043502">
    <property type="entry name" value="DNA/RNA_pol_sf"/>
</dbReference>
<dbReference type="EMBL" id="JAYERP010000001">
    <property type="protein sequence ID" value="MEA3570079.1"/>
    <property type="molecule type" value="Genomic_DNA"/>
</dbReference>
<dbReference type="InterPro" id="IPR017961">
    <property type="entry name" value="DNA_pol_Y-fam_little_finger"/>
</dbReference>
<dbReference type="InterPro" id="IPR036775">
    <property type="entry name" value="DNA_pol_Y-fam_lit_finger_sf"/>
</dbReference>
<comment type="catalytic activity">
    <reaction evidence="2">
        <text>DNA(n) + a 2'-deoxyribonucleoside 5'-triphosphate = DNA(n+1) + diphosphate</text>
        <dbReference type="Rhea" id="RHEA:22508"/>
        <dbReference type="Rhea" id="RHEA-COMP:17339"/>
        <dbReference type="Rhea" id="RHEA-COMP:17340"/>
        <dbReference type="ChEBI" id="CHEBI:33019"/>
        <dbReference type="ChEBI" id="CHEBI:61560"/>
        <dbReference type="ChEBI" id="CHEBI:173112"/>
        <dbReference type="EC" id="2.7.7.7"/>
    </reaction>
</comment>
<keyword evidence="2" id="KW-0235">DNA replication</keyword>
<dbReference type="SUPFAM" id="SSF100879">
    <property type="entry name" value="Lesion bypass DNA polymerase (Y-family), little finger domain"/>
    <property type="match status" value="1"/>
</dbReference>
<keyword evidence="2" id="KW-0963">Cytoplasm</keyword>
<dbReference type="Gene3D" id="1.10.150.20">
    <property type="entry name" value="5' to 3' exonuclease, C-terminal subdomain"/>
    <property type="match status" value="1"/>
</dbReference>
<dbReference type="RefSeq" id="WP_323076859.1">
    <property type="nucleotide sequence ID" value="NZ_CBCSKM010000012.1"/>
</dbReference>
<name>A0ABU5PK08_9BACL</name>
<comment type="similarity">
    <text evidence="1 2">Belongs to the DNA polymerase type-Y family.</text>
</comment>
<dbReference type="Pfam" id="PF11799">
    <property type="entry name" value="IMS_C"/>
    <property type="match status" value="1"/>
</dbReference>
<dbReference type="Pfam" id="PF00817">
    <property type="entry name" value="IMS"/>
    <property type="match status" value="1"/>
</dbReference>
<comment type="cofactor">
    <cofactor evidence="2">
        <name>Mg(2+)</name>
        <dbReference type="ChEBI" id="CHEBI:18420"/>
    </cofactor>
    <text evidence="2">Binds 2 magnesium ions per subunit.</text>
</comment>
<evidence type="ECO:0000256" key="1">
    <source>
        <dbReference type="ARBA" id="ARBA00010945"/>
    </source>
</evidence>
<dbReference type="Gene3D" id="3.30.70.270">
    <property type="match status" value="1"/>
</dbReference>
<keyword evidence="2" id="KW-0479">Metal-binding</keyword>
<reference evidence="4 5" key="1">
    <citation type="submission" date="2023-12" db="EMBL/GenBank/DDBJ databases">
        <title>Whole genome sequencing of Paenibacillus phoenicis isolated from the Phoenix Mars Lander spacecraft assembly facility.</title>
        <authorList>
            <person name="Garcia A."/>
            <person name="Venkateswaran K."/>
        </authorList>
    </citation>
    <scope>NUCLEOTIDE SEQUENCE [LARGE SCALE GENOMIC DNA]</scope>
    <source>
        <strain evidence="4 5">3PO2SA</strain>
    </source>
</reference>
<keyword evidence="2" id="KW-0548">Nucleotidyltransferase</keyword>
<dbReference type="PANTHER" id="PTHR11076:SF35">
    <property type="entry name" value="DNA REPAIR PROTEIN HOMOLOG YOBH"/>
    <property type="match status" value="1"/>
</dbReference>
<evidence type="ECO:0000259" key="3">
    <source>
        <dbReference type="PROSITE" id="PS50173"/>
    </source>
</evidence>
<dbReference type="SUPFAM" id="SSF56672">
    <property type="entry name" value="DNA/RNA polymerases"/>
    <property type="match status" value="1"/>
</dbReference>
<dbReference type="InterPro" id="IPR050116">
    <property type="entry name" value="DNA_polymerase-Y"/>
</dbReference>
<keyword evidence="2" id="KW-0515">Mutator protein</keyword>
<keyword evidence="2" id="KW-0808">Transferase</keyword>
<organism evidence="4 5">
    <name type="scientific">Paenibacillus phoenicis</name>
    <dbReference type="NCBI Taxonomy" id="554117"/>
    <lineage>
        <taxon>Bacteria</taxon>
        <taxon>Bacillati</taxon>
        <taxon>Bacillota</taxon>
        <taxon>Bacilli</taxon>
        <taxon>Bacillales</taxon>
        <taxon>Paenibacillaceae</taxon>
        <taxon>Paenibacillus</taxon>
    </lineage>
</organism>
<comment type="caution">
    <text evidence="4">The sequence shown here is derived from an EMBL/GenBank/DDBJ whole genome shotgun (WGS) entry which is preliminary data.</text>
</comment>
<dbReference type="NCBIfam" id="NF002848">
    <property type="entry name" value="PRK03103.1"/>
    <property type="match status" value="1"/>
</dbReference>
<keyword evidence="2" id="KW-0234">DNA repair</keyword>
<dbReference type="Proteomes" id="UP001292216">
    <property type="component" value="Unassembled WGS sequence"/>
</dbReference>
<dbReference type="InterPro" id="IPR043128">
    <property type="entry name" value="Rev_trsase/Diguanyl_cyclase"/>
</dbReference>
<dbReference type="HAMAP" id="MF_01113">
    <property type="entry name" value="DNApol_IV"/>
    <property type="match status" value="1"/>
</dbReference>
<protein>
    <recommendedName>
        <fullName evidence="2">DNA polymerase IV</fullName>
        <shortName evidence="2">Pol IV</shortName>
        <ecNumber evidence="2">2.7.7.7</ecNumber>
    </recommendedName>
</protein>
<dbReference type="PROSITE" id="PS50173">
    <property type="entry name" value="UMUC"/>
    <property type="match status" value="1"/>
</dbReference>
<accession>A0ABU5PK08</accession>
<evidence type="ECO:0000313" key="4">
    <source>
        <dbReference type="EMBL" id="MEA3570079.1"/>
    </source>
</evidence>
<dbReference type="CDD" id="cd03586">
    <property type="entry name" value="PolY_Pol_IV_kappa"/>
    <property type="match status" value="1"/>
</dbReference>
<comment type="function">
    <text evidence="2">Poorly processive, error-prone DNA polymerase involved in untargeted mutagenesis. Copies undamaged DNA at stalled replication forks, which arise in vivo from mismatched or misaligned primer ends. These misaligned primers can be extended by PolIV. Exhibits no 3'-5' exonuclease (proofreading) activity. May be involved in translesional synthesis, in conjunction with the beta clamp from PolIII.</text>
</comment>
<keyword evidence="2" id="KW-0238">DNA-binding</keyword>
<feature type="active site" evidence="2">
    <location>
        <position position="111"/>
    </location>
</feature>
<dbReference type="PANTHER" id="PTHR11076">
    <property type="entry name" value="DNA REPAIR POLYMERASE UMUC / TRANSFERASE FAMILY MEMBER"/>
    <property type="match status" value="1"/>
</dbReference>
<keyword evidence="2" id="KW-0460">Magnesium</keyword>
<evidence type="ECO:0000313" key="5">
    <source>
        <dbReference type="Proteomes" id="UP001292216"/>
    </source>
</evidence>
<comment type="subunit">
    <text evidence="2">Monomer.</text>
</comment>
<dbReference type="EC" id="2.7.7.7" evidence="2"/>
<keyword evidence="5" id="KW-1185">Reference proteome</keyword>